<evidence type="ECO:0000313" key="10">
    <source>
        <dbReference type="EMBL" id="RTG88928.1"/>
    </source>
</evidence>
<dbReference type="Gene3D" id="3.90.1150.10">
    <property type="entry name" value="Aspartate Aminotransferase, domain 1"/>
    <property type="match status" value="1"/>
</dbReference>
<evidence type="ECO:0000256" key="2">
    <source>
        <dbReference type="ARBA" id="ARBA00004777"/>
    </source>
</evidence>
<dbReference type="NCBIfam" id="NF000586">
    <property type="entry name" value="PRK00011.1"/>
    <property type="match status" value="1"/>
</dbReference>
<comment type="caution">
    <text evidence="10">The sequence shown here is derived from an EMBL/GenBank/DDBJ whole genome shotgun (WGS) entry which is preliminary data.</text>
</comment>
<keyword evidence="11" id="KW-1185">Reference proteome</keyword>
<name>A0A430QMJ7_SCHBO</name>
<evidence type="ECO:0000313" key="11">
    <source>
        <dbReference type="Proteomes" id="UP000290809"/>
    </source>
</evidence>
<dbReference type="STRING" id="6184.A0A430QMJ7"/>
<evidence type="ECO:0000256" key="3">
    <source>
        <dbReference type="ARBA" id="ARBA00006376"/>
    </source>
</evidence>
<dbReference type="InterPro" id="IPR001085">
    <property type="entry name" value="Ser_HO-MeTrfase"/>
</dbReference>
<reference evidence="10 11" key="1">
    <citation type="journal article" date="2019" name="PLoS Pathog.">
        <title>Genome sequence of the bovine parasite Schistosoma bovis Tanzania.</title>
        <authorList>
            <person name="Oey H."/>
            <person name="Zakrzewski M."/>
            <person name="Gobert G."/>
            <person name="Gravermann K."/>
            <person name="Stoye J."/>
            <person name="Jones M."/>
            <person name="Mcmanus D."/>
            <person name="Krause L."/>
        </authorList>
    </citation>
    <scope>NUCLEOTIDE SEQUENCE [LARGE SCALE GENOMIC DNA]</scope>
    <source>
        <strain evidence="10 11">TAN1997</strain>
    </source>
</reference>
<evidence type="ECO:0000256" key="1">
    <source>
        <dbReference type="ARBA" id="ARBA00001933"/>
    </source>
</evidence>
<comment type="similarity">
    <text evidence="3 8">Belongs to the SHMT family.</text>
</comment>
<dbReference type="GO" id="GO:0005739">
    <property type="term" value="C:mitochondrion"/>
    <property type="evidence" value="ECO:0007669"/>
    <property type="project" value="TreeGrafter"/>
</dbReference>
<dbReference type="AlphaFoldDB" id="A0A430QMJ7"/>
<keyword evidence="5 8" id="KW-0808">Transferase</keyword>
<dbReference type="Pfam" id="PF00464">
    <property type="entry name" value="SHMT"/>
    <property type="match status" value="1"/>
</dbReference>
<dbReference type="UniPathway" id="UPA00193"/>
<comment type="cofactor">
    <cofactor evidence="1 7 8">
        <name>pyridoxal 5'-phosphate</name>
        <dbReference type="ChEBI" id="CHEBI:597326"/>
    </cofactor>
</comment>
<proteinExistence type="inferred from homology"/>
<dbReference type="GO" id="GO:0032259">
    <property type="term" value="P:methylation"/>
    <property type="evidence" value="ECO:0007669"/>
    <property type="project" value="UniProtKB-KW"/>
</dbReference>
<keyword evidence="4 8" id="KW-0554">One-carbon metabolism</keyword>
<evidence type="ECO:0000256" key="6">
    <source>
        <dbReference type="ARBA" id="ARBA00022898"/>
    </source>
</evidence>
<dbReference type="InterPro" id="IPR015421">
    <property type="entry name" value="PyrdxlP-dep_Trfase_major"/>
</dbReference>
<dbReference type="PANTHER" id="PTHR11680">
    <property type="entry name" value="SERINE HYDROXYMETHYLTRANSFERASE"/>
    <property type="match status" value="1"/>
</dbReference>
<dbReference type="PROSITE" id="PS00096">
    <property type="entry name" value="SHMT"/>
    <property type="match status" value="1"/>
</dbReference>
<evidence type="ECO:0000259" key="9">
    <source>
        <dbReference type="Pfam" id="PF00464"/>
    </source>
</evidence>
<dbReference type="FunFam" id="3.40.640.10:FF:000097">
    <property type="entry name" value="Serine hydroxymethyltransferase"/>
    <property type="match status" value="1"/>
</dbReference>
<dbReference type="PANTHER" id="PTHR11680:SF28">
    <property type="entry name" value="SERINE HYDROXYMETHYLTRANSFERASE, MITOCHONDRIAL"/>
    <property type="match status" value="1"/>
</dbReference>
<accession>A0A430QMJ7</accession>
<protein>
    <recommendedName>
        <fullName evidence="8">Serine hydroxymethyltransferase</fullName>
        <ecNumber evidence="8">2.1.2.1</ecNumber>
    </recommendedName>
</protein>
<comment type="catalytic activity">
    <reaction evidence="8">
        <text>(6R)-5,10-methylene-5,6,7,8-tetrahydrofolate + glycine + H2O = (6S)-5,6,7,8-tetrahydrofolate + L-serine</text>
        <dbReference type="Rhea" id="RHEA:15481"/>
        <dbReference type="ChEBI" id="CHEBI:15377"/>
        <dbReference type="ChEBI" id="CHEBI:15636"/>
        <dbReference type="ChEBI" id="CHEBI:33384"/>
        <dbReference type="ChEBI" id="CHEBI:57305"/>
        <dbReference type="ChEBI" id="CHEBI:57453"/>
        <dbReference type="EC" id="2.1.2.1"/>
    </reaction>
</comment>
<keyword evidence="6 7" id="KW-0663">Pyridoxal phosphate</keyword>
<dbReference type="GO" id="GO:0008168">
    <property type="term" value="F:methyltransferase activity"/>
    <property type="evidence" value="ECO:0007669"/>
    <property type="project" value="UniProtKB-KW"/>
</dbReference>
<comment type="function">
    <text evidence="8">Interconversion of serine and glycine.</text>
</comment>
<evidence type="ECO:0000256" key="4">
    <source>
        <dbReference type="ARBA" id="ARBA00022563"/>
    </source>
</evidence>
<feature type="modified residue" description="N6-(pyridoxal phosphate)lysine" evidence="7">
    <location>
        <position position="271"/>
    </location>
</feature>
<dbReference type="Proteomes" id="UP000290809">
    <property type="component" value="Unassembled WGS sequence"/>
</dbReference>
<dbReference type="Gene3D" id="3.40.640.10">
    <property type="entry name" value="Type I PLP-dependent aspartate aminotransferase-like (Major domain)"/>
    <property type="match status" value="1"/>
</dbReference>
<dbReference type="GO" id="GO:0030170">
    <property type="term" value="F:pyridoxal phosphate binding"/>
    <property type="evidence" value="ECO:0007669"/>
    <property type="project" value="InterPro"/>
</dbReference>
<dbReference type="InterPro" id="IPR039429">
    <property type="entry name" value="SHMT-like_dom"/>
</dbReference>
<dbReference type="InterPro" id="IPR015422">
    <property type="entry name" value="PyrdxlP-dep_Trfase_small"/>
</dbReference>
<gene>
    <name evidence="10" type="ORF">DC041_0004553</name>
</gene>
<organism evidence="10 11">
    <name type="scientific">Schistosoma bovis</name>
    <name type="common">Blood fluke</name>
    <dbReference type="NCBI Taxonomy" id="6184"/>
    <lineage>
        <taxon>Eukaryota</taxon>
        <taxon>Metazoa</taxon>
        <taxon>Spiralia</taxon>
        <taxon>Lophotrochozoa</taxon>
        <taxon>Platyhelminthes</taxon>
        <taxon>Trematoda</taxon>
        <taxon>Digenea</taxon>
        <taxon>Strigeidida</taxon>
        <taxon>Schistosomatoidea</taxon>
        <taxon>Schistosomatidae</taxon>
        <taxon>Schistosoma</taxon>
    </lineage>
</organism>
<dbReference type="EMBL" id="QMKO01001540">
    <property type="protein sequence ID" value="RTG88928.1"/>
    <property type="molecule type" value="Genomic_DNA"/>
</dbReference>
<dbReference type="InterPro" id="IPR049943">
    <property type="entry name" value="Ser_HO-MeTrfase-like"/>
</dbReference>
<dbReference type="InterPro" id="IPR015424">
    <property type="entry name" value="PyrdxlP-dep_Trfase"/>
</dbReference>
<dbReference type="HAMAP" id="MF_00051">
    <property type="entry name" value="SHMT"/>
    <property type="match status" value="1"/>
</dbReference>
<evidence type="ECO:0000256" key="5">
    <source>
        <dbReference type="ARBA" id="ARBA00022679"/>
    </source>
</evidence>
<dbReference type="GO" id="GO:0004372">
    <property type="term" value="F:glycine hydroxymethyltransferase activity"/>
    <property type="evidence" value="ECO:0007669"/>
    <property type="project" value="UniProtKB-EC"/>
</dbReference>
<dbReference type="GO" id="GO:0035999">
    <property type="term" value="P:tetrahydrofolate interconversion"/>
    <property type="evidence" value="ECO:0007669"/>
    <property type="project" value="UniProtKB-UniPathway"/>
</dbReference>
<evidence type="ECO:0000256" key="8">
    <source>
        <dbReference type="RuleBase" id="RU000585"/>
    </source>
</evidence>
<comment type="pathway">
    <text evidence="2 8">One-carbon metabolism; tetrahydrofolate interconversion.</text>
</comment>
<dbReference type="EC" id="2.1.2.1" evidence="8"/>
<sequence length="504" mass="55545">MKVTKHLWYHMQCCLKATSPMVCSSAKYGTRMLEIKDVELWELIRKEKTRQRSSLELIASENFVSQSILECLGSCLTNKYSEGYPFARYYGGNEVIDAIETLAQSRLLDLFGLRTPGATLGDAEWGVNVQPYSGSPANFAVYTGLLNPHDRLMGLHLPDGGHLTHGFQTLSKKISATSIFFESIPYRLNKETELIDYDALQQDALNVFPKLIIAGITAYPRLLDYKRFRQICDSVGAVLLADMAHISGLVAAKIIPSPFEYADVVSSTTHKTLRGPRSGVIFYRKKERSMEKPKVNCCIPVDQLETRINNAVFPGLQGGPHENAIAAIAAMAFEASRPEFQDYARQVLANAQALANALTSLGIRLVTGGTDVHFILIDLSNSPSKPKLGRGDGARVQMIGDLVGIVLNKNTVVGDSSAQQPSGLRIGTPALTTRGFKEKDFEKVASFIDELLDLTVVVKSVSKNLKSFQLTLQKDELIKSKIEDLRHRVADFASSFPIPGMEDI</sequence>
<dbReference type="GO" id="GO:0019264">
    <property type="term" value="P:glycine biosynthetic process from serine"/>
    <property type="evidence" value="ECO:0007669"/>
    <property type="project" value="InterPro"/>
</dbReference>
<dbReference type="InterPro" id="IPR019798">
    <property type="entry name" value="Ser_HO-MeTrfase_PLP_BS"/>
</dbReference>
<dbReference type="PIRSF" id="PIRSF000412">
    <property type="entry name" value="SHMT"/>
    <property type="match status" value="1"/>
</dbReference>
<feature type="domain" description="Serine hydroxymethyltransferase-like" evidence="9">
    <location>
        <begin position="34"/>
        <end position="448"/>
    </location>
</feature>
<evidence type="ECO:0000256" key="7">
    <source>
        <dbReference type="PIRSR" id="PIRSR000412-50"/>
    </source>
</evidence>
<dbReference type="CDD" id="cd00378">
    <property type="entry name" value="SHMT"/>
    <property type="match status" value="1"/>
</dbReference>
<keyword evidence="10" id="KW-0489">Methyltransferase</keyword>
<dbReference type="SUPFAM" id="SSF53383">
    <property type="entry name" value="PLP-dependent transferases"/>
    <property type="match status" value="1"/>
</dbReference>